<evidence type="ECO:0000256" key="6">
    <source>
        <dbReference type="SAM" id="MobiDB-lite"/>
    </source>
</evidence>
<evidence type="ECO:0000256" key="1">
    <source>
        <dbReference type="ARBA" id="ARBA00004498"/>
    </source>
</evidence>
<dbReference type="SUPFAM" id="SSF49842">
    <property type="entry name" value="TNF-like"/>
    <property type="match status" value="1"/>
</dbReference>
<feature type="region of interest" description="Disordered" evidence="6">
    <location>
        <begin position="1"/>
        <end position="75"/>
    </location>
</feature>
<evidence type="ECO:0000256" key="5">
    <source>
        <dbReference type="ARBA" id="ARBA00023119"/>
    </source>
</evidence>
<evidence type="ECO:0000256" key="4">
    <source>
        <dbReference type="ARBA" id="ARBA00022729"/>
    </source>
</evidence>
<keyword evidence="3" id="KW-0272">Extracellular matrix</keyword>
<proteinExistence type="predicted"/>
<dbReference type="Proteomes" id="UP000694523">
    <property type="component" value="Unplaced"/>
</dbReference>
<dbReference type="InterPro" id="IPR008983">
    <property type="entry name" value="Tumour_necrosis_fac-like_dom"/>
</dbReference>
<feature type="compositionally biased region" description="Low complexity" evidence="6">
    <location>
        <begin position="1"/>
        <end position="26"/>
    </location>
</feature>
<dbReference type="InterPro" id="IPR008160">
    <property type="entry name" value="Collagen"/>
</dbReference>
<evidence type="ECO:0000313" key="8">
    <source>
        <dbReference type="Ensembl" id="ENSNMLP00000006083.1"/>
    </source>
</evidence>
<comment type="subcellular location">
    <subcellularLocation>
        <location evidence="1">Secreted</location>
        <location evidence="1">Extracellular space</location>
        <location evidence="1">Extracellular matrix</location>
    </subcellularLocation>
</comment>
<dbReference type="Gene3D" id="2.60.120.40">
    <property type="match status" value="1"/>
</dbReference>
<dbReference type="AlphaFoldDB" id="A0A8C6SFJ9"/>
<dbReference type="Pfam" id="PF01391">
    <property type="entry name" value="Collagen"/>
    <property type="match status" value="1"/>
</dbReference>
<reference evidence="8" key="2">
    <citation type="submission" date="2025-09" db="UniProtKB">
        <authorList>
            <consortium name="Ensembl"/>
        </authorList>
    </citation>
    <scope>IDENTIFICATION</scope>
</reference>
<sequence length="235" mass="24746">MFSPPGLAGARGLPGASGSKGPAGATGDKGNMGVNGRDGAEGLKGPQGEPGPCLKGDQGDTGAPGPMGDPGYPGMPGPCTLAVQSAFSVGLGTPFPAPDRPVRFTKVLYNVQGHYNLALGIFIAPVNGIYVFSFHLTVKDKVLIAGLFHNFYPVFKITDVNQLATASQKVVLHLSENDLIWVQVKDNNNNGMYVDREVSSTFTGFLLSPDECYLSLDRSFTGTPNITIPNRDYVV</sequence>
<keyword evidence="9" id="KW-1185">Reference proteome</keyword>
<evidence type="ECO:0000256" key="3">
    <source>
        <dbReference type="ARBA" id="ARBA00022530"/>
    </source>
</evidence>
<evidence type="ECO:0000256" key="2">
    <source>
        <dbReference type="ARBA" id="ARBA00022525"/>
    </source>
</evidence>
<dbReference type="InterPro" id="IPR050392">
    <property type="entry name" value="Collagen/C1q_domain"/>
</dbReference>
<organism evidence="8 9">
    <name type="scientific">Neogobius melanostomus</name>
    <name type="common">round goby</name>
    <dbReference type="NCBI Taxonomy" id="47308"/>
    <lineage>
        <taxon>Eukaryota</taxon>
        <taxon>Metazoa</taxon>
        <taxon>Chordata</taxon>
        <taxon>Craniata</taxon>
        <taxon>Vertebrata</taxon>
        <taxon>Euteleostomi</taxon>
        <taxon>Actinopterygii</taxon>
        <taxon>Neopterygii</taxon>
        <taxon>Teleostei</taxon>
        <taxon>Neoteleostei</taxon>
        <taxon>Acanthomorphata</taxon>
        <taxon>Gobiaria</taxon>
        <taxon>Gobiiformes</taxon>
        <taxon>Gobioidei</taxon>
        <taxon>Gobiidae</taxon>
        <taxon>Benthophilinae</taxon>
        <taxon>Neogobiini</taxon>
        <taxon>Neogobius</taxon>
    </lineage>
</organism>
<feature type="domain" description="C1q" evidence="7">
    <location>
        <begin position="80"/>
        <end position="213"/>
    </location>
</feature>
<dbReference type="Ensembl" id="ENSNMLT00000006971.1">
    <property type="protein sequence ID" value="ENSNMLP00000006083.1"/>
    <property type="gene ID" value="ENSNMLG00000004447.1"/>
</dbReference>
<dbReference type="PANTHER" id="PTHR15427:SF54">
    <property type="entry name" value="C1Q DOMAIN-CONTAINING PROTEIN"/>
    <property type="match status" value="1"/>
</dbReference>
<dbReference type="GO" id="GO:0005581">
    <property type="term" value="C:collagen trimer"/>
    <property type="evidence" value="ECO:0007669"/>
    <property type="project" value="UniProtKB-KW"/>
</dbReference>
<dbReference type="SMART" id="SM00110">
    <property type="entry name" value="C1Q"/>
    <property type="match status" value="1"/>
</dbReference>
<evidence type="ECO:0000313" key="9">
    <source>
        <dbReference type="Proteomes" id="UP000694523"/>
    </source>
</evidence>
<accession>A0A8C6SFJ9</accession>
<protein>
    <recommendedName>
        <fullName evidence="7">C1q domain-containing protein</fullName>
    </recommendedName>
</protein>
<dbReference type="Pfam" id="PF00386">
    <property type="entry name" value="C1q"/>
    <property type="match status" value="1"/>
</dbReference>
<keyword evidence="4" id="KW-0732">Signal</keyword>
<keyword evidence="5" id="KW-0176">Collagen</keyword>
<keyword evidence="2" id="KW-0964">Secreted</keyword>
<reference evidence="8" key="1">
    <citation type="submission" date="2025-08" db="UniProtKB">
        <authorList>
            <consortium name="Ensembl"/>
        </authorList>
    </citation>
    <scope>IDENTIFICATION</scope>
</reference>
<dbReference type="InterPro" id="IPR001073">
    <property type="entry name" value="C1q_dom"/>
</dbReference>
<feature type="compositionally biased region" description="Low complexity" evidence="6">
    <location>
        <begin position="63"/>
        <end position="72"/>
    </location>
</feature>
<name>A0A8C6SFJ9_9GOBI</name>
<dbReference type="FunFam" id="2.60.120.40:FF:000001">
    <property type="entry name" value="Complement C1q B chain"/>
    <property type="match status" value="1"/>
</dbReference>
<dbReference type="PRINTS" id="PR00007">
    <property type="entry name" value="COMPLEMNTC1Q"/>
</dbReference>
<dbReference type="PANTHER" id="PTHR15427">
    <property type="entry name" value="EMILIN ELASTIN MICROFIBRIL INTERFACE-LOCATED PROTEIN ELASTIN MICROFIBRIL INTERFACER"/>
    <property type="match status" value="1"/>
</dbReference>
<evidence type="ECO:0000259" key="7">
    <source>
        <dbReference type="PROSITE" id="PS50871"/>
    </source>
</evidence>
<dbReference type="PROSITE" id="PS50871">
    <property type="entry name" value="C1Q"/>
    <property type="match status" value="1"/>
</dbReference>